<dbReference type="InterPro" id="IPR000719">
    <property type="entry name" value="Prot_kinase_dom"/>
</dbReference>
<keyword evidence="2" id="KW-1133">Transmembrane helix</keyword>
<dbReference type="Gene3D" id="1.10.510.10">
    <property type="entry name" value="Transferase(Phosphotransferase) domain 1"/>
    <property type="match status" value="1"/>
</dbReference>
<dbReference type="OrthoDB" id="248923at2759"/>
<keyword evidence="2" id="KW-0812">Transmembrane</keyword>
<dbReference type="SUPFAM" id="SSF56112">
    <property type="entry name" value="Protein kinase-like (PK-like)"/>
    <property type="match status" value="1"/>
</dbReference>
<evidence type="ECO:0000313" key="4">
    <source>
        <dbReference type="EMBL" id="CDJ62547.1"/>
    </source>
</evidence>
<evidence type="ECO:0000256" key="2">
    <source>
        <dbReference type="SAM" id="Phobius"/>
    </source>
</evidence>
<dbReference type="PROSITE" id="PS50011">
    <property type="entry name" value="PROTEIN_KINASE_DOM"/>
    <property type="match status" value="1"/>
</dbReference>
<dbReference type="SMART" id="SM00220">
    <property type="entry name" value="S_TKc"/>
    <property type="match status" value="1"/>
</dbReference>
<evidence type="ECO:0000313" key="5">
    <source>
        <dbReference type="Proteomes" id="UP000030754"/>
    </source>
</evidence>
<dbReference type="AlphaFoldDB" id="U6MEB4"/>
<dbReference type="GO" id="GO:0005524">
    <property type="term" value="F:ATP binding"/>
    <property type="evidence" value="ECO:0007669"/>
    <property type="project" value="InterPro"/>
</dbReference>
<dbReference type="VEuPathDB" id="ToxoDB:ENH_00020530"/>
<name>U6MEB4_9EIME</name>
<reference evidence="4" key="1">
    <citation type="submission" date="2013-10" db="EMBL/GenBank/DDBJ databases">
        <title>Genomic analysis of the causative agents of coccidiosis in chickens.</title>
        <authorList>
            <person name="Reid A.J."/>
            <person name="Blake D."/>
            <person name="Billington K."/>
            <person name="Browne H."/>
            <person name="Dunn M."/>
            <person name="Hung S."/>
            <person name="Kawahara F."/>
            <person name="Miranda-Saavedra D."/>
            <person name="Mourier T."/>
            <person name="Nagra H."/>
            <person name="Otto T.D."/>
            <person name="Rawlings N."/>
            <person name="Sanchez A."/>
            <person name="Sanders M."/>
            <person name="Subramaniam C."/>
            <person name="Tay Y."/>
            <person name="Dear P."/>
            <person name="Doerig C."/>
            <person name="Gruber A."/>
            <person name="Parkinson J."/>
            <person name="Shirley M."/>
            <person name="Wan K.L."/>
            <person name="Berriman M."/>
            <person name="Tomley F."/>
            <person name="Pain A."/>
        </authorList>
    </citation>
    <scope>NUCLEOTIDE SEQUENCE [LARGE SCALE GENOMIC DNA]</scope>
    <source>
        <strain evidence="4">Houghton</strain>
    </source>
</reference>
<dbReference type="Proteomes" id="UP000030754">
    <property type="component" value="Unassembled WGS sequence"/>
</dbReference>
<dbReference type="GO" id="GO:0004672">
    <property type="term" value="F:protein kinase activity"/>
    <property type="evidence" value="ECO:0007669"/>
    <property type="project" value="InterPro"/>
</dbReference>
<feature type="transmembrane region" description="Helical" evidence="2">
    <location>
        <begin position="54"/>
        <end position="76"/>
    </location>
</feature>
<gene>
    <name evidence="4" type="ORF">ENH_00020530</name>
</gene>
<dbReference type="InterPro" id="IPR011009">
    <property type="entry name" value="Kinase-like_dom_sf"/>
</dbReference>
<protein>
    <recommendedName>
        <fullName evidence="3">Protein kinase domain-containing protein</fullName>
    </recommendedName>
</protein>
<feature type="region of interest" description="Disordered" evidence="1">
    <location>
        <begin position="188"/>
        <end position="247"/>
    </location>
</feature>
<feature type="domain" description="Protein kinase" evidence="3">
    <location>
        <begin position="301"/>
        <end position="619"/>
    </location>
</feature>
<keyword evidence="5" id="KW-1185">Reference proteome</keyword>
<organism evidence="4 5">
    <name type="scientific">Eimeria necatrix</name>
    <dbReference type="NCBI Taxonomy" id="51315"/>
    <lineage>
        <taxon>Eukaryota</taxon>
        <taxon>Sar</taxon>
        <taxon>Alveolata</taxon>
        <taxon>Apicomplexa</taxon>
        <taxon>Conoidasida</taxon>
        <taxon>Coccidia</taxon>
        <taxon>Eucoccidiorida</taxon>
        <taxon>Eimeriorina</taxon>
        <taxon>Eimeriidae</taxon>
        <taxon>Eimeria</taxon>
    </lineage>
</organism>
<accession>U6MEB4</accession>
<sequence>MQDAMQIRSLAAAASDKAYGEAEVMQMRDNKNYENKVADTKGMLRSRKKGSVHIALWTALVFLFACGVLGASQYFVKRNALINAVHLFIREGKPDTPSVQYPSTSPWLLLKDGDGPPEQGPPHLLLDDAGKVEHVHMAVRMPSSQNLAAHDTVPAQFVAQSPVKWLERSQGAKEGREMQPLASLMPVSARDIPNTGSPSPRVPSSKPEVLRSERPQVAEGIRTVQPTASASYPAEPGTLPTQNVSPFDPKLLDQEKLASATQKGKDVVYFAAELAAHYFSAKPAEEAFSATNRGMAEAVGAVLSHGATRGLVGTCIRFSDVVSAPEYAKRQMEIVRIIKFEHSSIFVAVRDVRTYAVLTVRIRVFDTLRSSPNRTTAVVEEMKATALAHGGTDMALATSHSGLLVPLFTASLEGLAAETVCGNYVVLKDAEAYEELVGDLERTLSALRAPGLDANLGINYVARTLVIETLNLQRLGVSHNRLEWANLFVNTHGTVLLGGLDAATRFGDSLPLSARINPRFVEPQLMADLKNSESSGFAAKVHEKCDLWSLGVLLYELFSGSQFRDILSLQETGTNVVALELRNSRASAKWQQLVIRLIEPSRAKRISSEDIVREFGDLLQLDDI</sequence>
<reference evidence="4" key="2">
    <citation type="submission" date="2013-10" db="EMBL/GenBank/DDBJ databases">
        <authorList>
            <person name="Aslett M."/>
        </authorList>
    </citation>
    <scope>NUCLEOTIDE SEQUENCE [LARGE SCALE GENOMIC DNA]</scope>
    <source>
        <strain evidence="4">Houghton</strain>
    </source>
</reference>
<dbReference type="RefSeq" id="XP_013439909.1">
    <property type="nucleotide sequence ID" value="XM_013584455.1"/>
</dbReference>
<dbReference type="EMBL" id="HG722495">
    <property type="protein sequence ID" value="CDJ62547.1"/>
    <property type="molecule type" value="Genomic_DNA"/>
</dbReference>
<evidence type="ECO:0000256" key="1">
    <source>
        <dbReference type="SAM" id="MobiDB-lite"/>
    </source>
</evidence>
<evidence type="ECO:0000259" key="3">
    <source>
        <dbReference type="PROSITE" id="PS50011"/>
    </source>
</evidence>
<dbReference type="GeneID" id="25472226"/>
<proteinExistence type="predicted"/>
<keyword evidence="2" id="KW-0472">Membrane</keyword>